<dbReference type="STRING" id="1890683.A0A427Y2W0"/>
<dbReference type="Proteomes" id="UP000279259">
    <property type="component" value="Unassembled WGS sequence"/>
</dbReference>
<proteinExistence type="predicted"/>
<accession>A0A427Y2W0</accession>
<protein>
    <submittedName>
        <fullName evidence="2">Uncharacterized protein</fullName>
    </submittedName>
</protein>
<feature type="region of interest" description="Disordered" evidence="1">
    <location>
        <begin position="121"/>
        <end position="159"/>
    </location>
</feature>
<evidence type="ECO:0000313" key="2">
    <source>
        <dbReference type="EMBL" id="RSH85411.1"/>
    </source>
</evidence>
<dbReference type="AlphaFoldDB" id="A0A427Y2W0"/>
<gene>
    <name evidence="2" type="ORF">EHS25_004807</name>
</gene>
<dbReference type="SUPFAM" id="SSF53649">
    <property type="entry name" value="Alkaline phosphatase-like"/>
    <property type="match status" value="1"/>
</dbReference>
<organism evidence="2 3">
    <name type="scientific">Saitozyma podzolica</name>
    <dbReference type="NCBI Taxonomy" id="1890683"/>
    <lineage>
        <taxon>Eukaryota</taxon>
        <taxon>Fungi</taxon>
        <taxon>Dikarya</taxon>
        <taxon>Basidiomycota</taxon>
        <taxon>Agaricomycotina</taxon>
        <taxon>Tremellomycetes</taxon>
        <taxon>Tremellales</taxon>
        <taxon>Trimorphomycetaceae</taxon>
        <taxon>Saitozyma</taxon>
    </lineage>
</organism>
<dbReference type="Gene3D" id="3.40.720.10">
    <property type="entry name" value="Alkaline Phosphatase, subunit A"/>
    <property type="match status" value="1"/>
</dbReference>
<keyword evidence="3" id="KW-1185">Reference proteome</keyword>
<evidence type="ECO:0000256" key="1">
    <source>
        <dbReference type="SAM" id="MobiDB-lite"/>
    </source>
</evidence>
<sequence>MTSQKNIFLPIADIPGHNIVCYGYDSVKTPNLDRLTAQGTKFDTACAVTYTGSHTHENGQYEMQTMSKRHFKTFDHVDSCRKLFDQADSYLTSVLGKVHCWVPKSISLDLLRGEGISGHGLDRGWAEPSSASQGRRKAALAESTVHQPAPRHHESQSLQKRGAFDIRIKDLEVKPDEVGMPIRLSHLSETRPKLVDYYQLIHRKDH</sequence>
<reference evidence="2 3" key="1">
    <citation type="submission" date="2018-11" db="EMBL/GenBank/DDBJ databases">
        <title>Genome sequence of Saitozyma podzolica DSM 27192.</title>
        <authorList>
            <person name="Aliyu H."/>
            <person name="Gorte O."/>
            <person name="Ochsenreither K."/>
        </authorList>
    </citation>
    <scope>NUCLEOTIDE SEQUENCE [LARGE SCALE GENOMIC DNA]</scope>
    <source>
        <strain evidence="2 3">DSM 27192</strain>
    </source>
</reference>
<comment type="caution">
    <text evidence="2">The sequence shown here is derived from an EMBL/GenBank/DDBJ whole genome shotgun (WGS) entry which is preliminary data.</text>
</comment>
<dbReference type="EMBL" id="RSCD01000020">
    <property type="protein sequence ID" value="RSH85411.1"/>
    <property type="molecule type" value="Genomic_DNA"/>
</dbReference>
<dbReference type="InterPro" id="IPR017850">
    <property type="entry name" value="Alkaline_phosphatase_core_sf"/>
</dbReference>
<name>A0A427Y2W0_9TREE</name>
<evidence type="ECO:0000313" key="3">
    <source>
        <dbReference type="Proteomes" id="UP000279259"/>
    </source>
</evidence>